<keyword evidence="1" id="KW-1133">Transmembrane helix</keyword>
<feature type="transmembrane region" description="Helical" evidence="1">
    <location>
        <begin position="127"/>
        <end position="149"/>
    </location>
</feature>
<feature type="transmembrane region" description="Helical" evidence="1">
    <location>
        <begin position="20"/>
        <end position="45"/>
    </location>
</feature>
<evidence type="ECO:0000256" key="1">
    <source>
        <dbReference type="SAM" id="Phobius"/>
    </source>
</evidence>
<accession>A0A164X173</accession>
<sequence length="235" mass="26074">MSNDVTQIRSLETPGPPNPILISAFALLLTAQVGLTFLLLTLLLIKIRRALAFYNFIFITWVSTPIYLLLFYTKQYQVPHVPEDICAAQAILKHGVDSAFLSALFLLALESWKLAKHGTSDPPTVSLWRILVIALPYASFLVSSLAIFIRGKTSSASKYDVVQYSFYCTLEGNATLNSIGNVEYTLIMLGTVFCEVSTALVYRKMKKLAANIVKNDLGFSAFVRLGVFTFWLSIG</sequence>
<evidence type="ECO:0000313" key="3">
    <source>
        <dbReference type="Proteomes" id="UP000076722"/>
    </source>
</evidence>
<feature type="transmembrane region" description="Helical" evidence="1">
    <location>
        <begin position="52"/>
        <end position="72"/>
    </location>
</feature>
<protein>
    <recommendedName>
        <fullName evidence="4">Integral membrane protein</fullName>
    </recommendedName>
</protein>
<evidence type="ECO:0000313" key="2">
    <source>
        <dbReference type="EMBL" id="KZS95546.1"/>
    </source>
</evidence>
<dbReference type="EMBL" id="KV419401">
    <property type="protein sequence ID" value="KZS95546.1"/>
    <property type="molecule type" value="Genomic_DNA"/>
</dbReference>
<keyword evidence="1" id="KW-0472">Membrane</keyword>
<keyword evidence="3" id="KW-1185">Reference proteome</keyword>
<proteinExistence type="predicted"/>
<keyword evidence="1" id="KW-0812">Transmembrane</keyword>
<evidence type="ECO:0008006" key="4">
    <source>
        <dbReference type="Google" id="ProtNLM"/>
    </source>
</evidence>
<dbReference type="Proteomes" id="UP000076722">
    <property type="component" value="Unassembled WGS sequence"/>
</dbReference>
<name>A0A164X173_9AGAM</name>
<reference evidence="2 3" key="1">
    <citation type="journal article" date="2016" name="Mol. Biol. Evol.">
        <title>Comparative Genomics of Early-Diverging Mushroom-Forming Fungi Provides Insights into the Origins of Lignocellulose Decay Capabilities.</title>
        <authorList>
            <person name="Nagy L.G."/>
            <person name="Riley R."/>
            <person name="Tritt A."/>
            <person name="Adam C."/>
            <person name="Daum C."/>
            <person name="Floudas D."/>
            <person name="Sun H."/>
            <person name="Yadav J.S."/>
            <person name="Pangilinan J."/>
            <person name="Larsson K.H."/>
            <person name="Matsuura K."/>
            <person name="Barry K."/>
            <person name="Labutti K."/>
            <person name="Kuo R."/>
            <person name="Ohm R.A."/>
            <person name="Bhattacharya S.S."/>
            <person name="Shirouzu T."/>
            <person name="Yoshinaga Y."/>
            <person name="Martin F.M."/>
            <person name="Grigoriev I.V."/>
            <person name="Hibbett D.S."/>
        </authorList>
    </citation>
    <scope>NUCLEOTIDE SEQUENCE [LARGE SCALE GENOMIC DNA]</scope>
    <source>
        <strain evidence="2 3">HHB9708</strain>
    </source>
</reference>
<dbReference type="AlphaFoldDB" id="A0A164X173"/>
<organism evidence="2 3">
    <name type="scientific">Sistotremastrum niveocremeum HHB9708</name>
    <dbReference type="NCBI Taxonomy" id="1314777"/>
    <lineage>
        <taxon>Eukaryota</taxon>
        <taxon>Fungi</taxon>
        <taxon>Dikarya</taxon>
        <taxon>Basidiomycota</taxon>
        <taxon>Agaricomycotina</taxon>
        <taxon>Agaricomycetes</taxon>
        <taxon>Sistotremastrales</taxon>
        <taxon>Sistotremastraceae</taxon>
        <taxon>Sertulicium</taxon>
        <taxon>Sertulicium niveocremeum</taxon>
    </lineage>
</organism>
<feature type="transmembrane region" description="Helical" evidence="1">
    <location>
        <begin position="215"/>
        <end position="234"/>
    </location>
</feature>
<gene>
    <name evidence="2" type="ORF">SISNIDRAFT_483777</name>
</gene>